<sequence length="399" mass="44746">MPFSIMPSSIEIVSAAESVEAGFNKIDGLFYGPIQERDRLIETIANPTLIDGSIKFDVTWKPVWVDAHDIMGKGVPYLYETLYLRSGFQKDTRWSRHLNLDETKTAEILPVRVLQSEVVEADGCIKDCFLASFTDSKVDLQNLNDHWLEYGQNLAMSQLGKAVLLPDEVGGQALDAEAQKLTANNTCHSADTRNSRLVLADHYPSYPERAPPAREKSHRSSSIILVGPPFPMGVEQPGTRPLVQKGLDLHRDDGDKNDSFPRQGKASSYGDQEISPISDDRLAGIGGTEATANQCHENGNNHDNGIKLETLFDHRAGAKFGFYEYEKLTGVHMGNKGTLATVEVHWRPSSVSLQDLPRTALPEVREIFLKMYSETEWYEQMELLRKRGRPSKRRRFEVS</sequence>
<comment type="caution">
    <text evidence="2">The sequence shown here is derived from an EMBL/GenBank/DDBJ whole genome shotgun (WGS) entry which is preliminary data.</text>
</comment>
<keyword evidence="3" id="KW-1185">Reference proteome</keyword>
<evidence type="ECO:0000313" key="2">
    <source>
        <dbReference type="EMBL" id="KAK8869306.1"/>
    </source>
</evidence>
<name>A0ABR2IYP6_9PEZI</name>
<proteinExistence type="predicted"/>
<evidence type="ECO:0000313" key="3">
    <source>
        <dbReference type="Proteomes" id="UP001390339"/>
    </source>
</evidence>
<dbReference type="EMBL" id="JAPCWZ010000004">
    <property type="protein sequence ID" value="KAK8869306.1"/>
    <property type="molecule type" value="Genomic_DNA"/>
</dbReference>
<evidence type="ECO:0000256" key="1">
    <source>
        <dbReference type="SAM" id="MobiDB-lite"/>
    </source>
</evidence>
<protein>
    <submittedName>
        <fullName evidence="2">Uncharacterized protein</fullName>
    </submittedName>
</protein>
<organism evidence="2 3">
    <name type="scientific">Apiospora arundinis</name>
    <dbReference type="NCBI Taxonomy" id="335852"/>
    <lineage>
        <taxon>Eukaryota</taxon>
        <taxon>Fungi</taxon>
        <taxon>Dikarya</taxon>
        <taxon>Ascomycota</taxon>
        <taxon>Pezizomycotina</taxon>
        <taxon>Sordariomycetes</taxon>
        <taxon>Xylariomycetidae</taxon>
        <taxon>Amphisphaeriales</taxon>
        <taxon>Apiosporaceae</taxon>
        <taxon>Apiospora</taxon>
    </lineage>
</organism>
<dbReference type="Proteomes" id="UP001390339">
    <property type="component" value="Unassembled WGS sequence"/>
</dbReference>
<gene>
    <name evidence="2" type="ORF">PGQ11_007884</name>
</gene>
<feature type="region of interest" description="Disordered" evidence="1">
    <location>
        <begin position="251"/>
        <end position="277"/>
    </location>
</feature>
<accession>A0ABR2IYP6</accession>
<reference evidence="2 3" key="1">
    <citation type="journal article" date="2024" name="IMA Fungus">
        <title>Apiospora arundinis, a panoply of carbohydrate-active enzymes and secondary metabolites.</title>
        <authorList>
            <person name="Sorensen T."/>
            <person name="Petersen C."/>
            <person name="Muurmann A.T."/>
            <person name="Christiansen J.V."/>
            <person name="Brundto M.L."/>
            <person name="Overgaard C.K."/>
            <person name="Boysen A.T."/>
            <person name="Wollenberg R.D."/>
            <person name="Larsen T.O."/>
            <person name="Sorensen J.L."/>
            <person name="Nielsen K.L."/>
            <person name="Sondergaard T.E."/>
        </authorList>
    </citation>
    <scope>NUCLEOTIDE SEQUENCE [LARGE SCALE GENOMIC DNA]</scope>
    <source>
        <strain evidence="2 3">AAU 773</strain>
    </source>
</reference>